<evidence type="ECO:0000313" key="1">
    <source>
        <dbReference type="EMBL" id="CAK9868496.1"/>
    </source>
</evidence>
<reference evidence="1" key="1">
    <citation type="submission" date="2024-03" db="EMBL/GenBank/DDBJ databases">
        <authorList>
            <consortium name="ELIXIR-Norway"/>
            <consortium name="Elixir Norway"/>
        </authorList>
    </citation>
    <scope>NUCLEOTIDE SEQUENCE</scope>
</reference>
<proteinExistence type="predicted"/>
<dbReference type="EMBL" id="OZ023719">
    <property type="protein sequence ID" value="CAK9868496.1"/>
    <property type="molecule type" value="Genomic_DNA"/>
</dbReference>
<name>A0ABP1B0S9_9BRYO</name>
<keyword evidence="2" id="KW-1185">Reference proteome</keyword>
<sequence length="80" mass="8550">MAKDEQAGASSAAAAEEECAITNFAAVCIRHRHSQYTGGTDTAVQPSVGRQNRVHWKHRTEPKAIAVDWLGSASPSAGRF</sequence>
<evidence type="ECO:0000313" key="2">
    <source>
        <dbReference type="Proteomes" id="UP001497522"/>
    </source>
</evidence>
<dbReference type="Proteomes" id="UP001497522">
    <property type="component" value="Chromosome 18"/>
</dbReference>
<organism evidence="1 2">
    <name type="scientific">Sphagnum jensenii</name>
    <dbReference type="NCBI Taxonomy" id="128206"/>
    <lineage>
        <taxon>Eukaryota</taxon>
        <taxon>Viridiplantae</taxon>
        <taxon>Streptophyta</taxon>
        <taxon>Embryophyta</taxon>
        <taxon>Bryophyta</taxon>
        <taxon>Sphagnophytina</taxon>
        <taxon>Sphagnopsida</taxon>
        <taxon>Sphagnales</taxon>
        <taxon>Sphagnaceae</taxon>
        <taxon>Sphagnum</taxon>
    </lineage>
</organism>
<protein>
    <submittedName>
        <fullName evidence="1">Uncharacterized protein</fullName>
    </submittedName>
</protein>
<gene>
    <name evidence="1" type="ORF">CSSPJE1EN2_LOCUS11455</name>
</gene>
<accession>A0ABP1B0S9</accession>